<feature type="region of interest" description="Disordered" evidence="2">
    <location>
        <begin position="1499"/>
        <end position="1525"/>
    </location>
</feature>
<dbReference type="VEuPathDB" id="GiardiaDB:GL50581_1400"/>
<feature type="compositionally biased region" description="Low complexity" evidence="2">
    <location>
        <begin position="425"/>
        <end position="449"/>
    </location>
</feature>
<feature type="region of interest" description="Disordered" evidence="2">
    <location>
        <begin position="1021"/>
        <end position="1070"/>
    </location>
</feature>
<dbReference type="OrthoDB" id="10319797at2759"/>
<feature type="compositionally biased region" description="Basic and acidic residues" evidence="2">
    <location>
        <begin position="461"/>
        <end position="517"/>
    </location>
</feature>
<dbReference type="EMBL" id="ACGJ01002054">
    <property type="protein sequence ID" value="EET01339.1"/>
    <property type="molecule type" value="Genomic_DNA"/>
</dbReference>
<feature type="coiled-coil region" evidence="1">
    <location>
        <begin position="248"/>
        <end position="345"/>
    </location>
</feature>
<reference evidence="3 4" key="1">
    <citation type="journal article" date="2009" name="PLoS Pathog.">
        <title>Draft genome sequencing of giardia intestinalis assemblage B isolate GS: is human giardiasis caused by two different species?</title>
        <authorList>
            <person name="Franzen O."/>
            <person name="Jerlstrom-Hultqvist J."/>
            <person name="Castro E."/>
            <person name="Sherwood E."/>
            <person name="Ankarklev J."/>
            <person name="Reiner D.S."/>
            <person name="Palm D."/>
            <person name="Andersson J.O."/>
            <person name="Andersson B."/>
            <person name="Svard S.G."/>
        </authorList>
    </citation>
    <scope>NUCLEOTIDE SEQUENCE [LARGE SCALE GENOMIC DNA]</scope>
    <source>
        <strain evidence="4">ATCC 50581 / GS clone H7</strain>
    </source>
</reference>
<dbReference type="PANTHER" id="PTHR45615">
    <property type="entry name" value="MYOSIN HEAVY CHAIN, NON-MUSCLE"/>
    <property type="match status" value="1"/>
</dbReference>
<evidence type="ECO:0000256" key="1">
    <source>
        <dbReference type="SAM" id="Coils"/>
    </source>
</evidence>
<feature type="compositionally biased region" description="Polar residues" evidence="2">
    <location>
        <begin position="1516"/>
        <end position="1525"/>
    </location>
</feature>
<feature type="region of interest" description="Disordered" evidence="2">
    <location>
        <begin position="389"/>
        <end position="535"/>
    </location>
</feature>
<feature type="compositionally biased region" description="Polar residues" evidence="2">
    <location>
        <begin position="401"/>
        <end position="411"/>
    </location>
</feature>
<feature type="compositionally biased region" description="Basic and acidic residues" evidence="2">
    <location>
        <begin position="971"/>
        <end position="981"/>
    </location>
</feature>
<dbReference type="PANTHER" id="PTHR45615:SF80">
    <property type="entry name" value="GRIP DOMAIN-CONTAINING PROTEIN"/>
    <property type="match status" value="1"/>
</dbReference>
<feature type="region of interest" description="Disordered" evidence="2">
    <location>
        <begin position="773"/>
        <end position="851"/>
    </location>
</feature>
<feature type="region of interest" description="Disordered" evidence="2">
    <location>
        <begin position="954"/>
        <end position="991"/>
    </location>
</feature>
<evidence type="ECO:0000313" key="4">
    <source>
        <dbReference type="Proteomes" id="UP000002488"/>
    </source>
</evidence>
<feature type="compositionally biased region" description="Basic and acidic residues" evidence="2">
    <location>
        <begin position="1499"/>
        <end position="1515"/>
    </location>
</feature>
<dbReference type="OMA" id="LYHEYVH"/>
<feature type="compositionally biased region" description="Basic and acidic residues" evidence="2">
    <location>
        <begin position="809"/>
        <end position="851"/>
    </location>
</feature>
<evidence type="ECO:0000256" key="2">
    <source>
        <dbReference type="SAM" id="MobiDB-lite"/>
    </source>
</evidence>
<feature type="coiled-coil region" evidence="1">
    <location>
        <begin position="162"/>
        <end position="196"/>
    </location>
</feature>
<feature type="compositionally biased region" description="Polar residues" evidence="2">
    <location>
        <begin position="1037"/>
        <end position="1050"/>
    </location>
</feature>
<keyword evidence="1" id="KW-0175">Coiled coil</keyword>
<sequence>MESTVLDRIPDPQPTDVHIPSTGHSRGIVETMESSLSLQASAALQTLSLISSDSRLTSKQCHVAKEIESSLFEKVKALTDKVFGRLKDRIANRKMYVLFEEQLKCNTNTDHLVPKNVLPIFEEHIDAASDSLYSHIYSIVHTSTQALFDASQKQEPLPTDRVNELESLVYQMRLQIEQLQQDYAVATDRFATEQANALSELTRLREQLWQKHKYAAEYEPDFNPYITPSKWGTIGLLTGGTSGIEDRKAVLTRLLDDERAKCAELRSKITQLEIQVYAKSQQVDLLPMLYEEIDTLKKKLVDYESILHNYEESKNLEISMFQAKEEALKEELSRLQSRLSQSSDQARSSKAAVAELTKRLSQKDLSLPVSSSSQHRGDDCLEAILSGTIPLPKNDDISRPISDSSAPQSMEGSRKTHKRTSSIADIGIDSYSNSDNISISSINMSTKSTRPTKEKKKSKGKSRDGKHTTVIEKHKDTSIAEKHTDTSYHNQRGEQLKEKKSVLNKAMKRDAVDKRPASEPFEAPDAASHDPSILLDNPMQSELSSLRLQIEALQKENTKLQTENSKLRDSCLALEATVAEIKDQAEHIASDIHISKKDISRIDTHEDLQTLMDQPDKVQMKQDKKEELRLLKQKLMKKHIKKERARKRITALILTKERFNEFREEVDNDKTLIPRVDYHLISNKTLAPEDVYNIIGSISTHPSILTHGDFLHSMDYRILEHTVSCVEDLVNKRFRDEVSMDGTCSEYIWFSESCSDSRCNDFDDLESDLEGLNSYSKTRGNSSLSQGGRQLKDSLGPASSPLTCSSDTAKQRDNNGYDEIPKSLLSRTEKPQSKGSEHNIEEITSHGHTDANGDELKLRLYHEYVHIDPSELSTEALASLFEMDEQSKQNIRSIINQLLLNNSAIDPAALGSGLHLLVASDQGAPTSVYMTNRSDTLTMDDSINSDQVIQIKDRDAEETPSAQDLEALDLDSERSGIDSRQPDGQSSVNSSRKLYQSGLLRVVANATETVRDIMPNKPLYIASASDKEHTTTRSRGRNTVSSQPSPSAASLESLGLQQQVQAQDQGPQRPRIIHTIQSAILRSGLEALLHGNKFTLSDTGLCNDSGTELETVSGSTKVTIVENGDIFIGTSHIGNAKQLTLDEGITDFYTTLVNTNIIRKSTKEETSVMPVDNAENNTDLTASMLADHSSETGVSTFTLKDMYIKSSVRITTNPSNPSVPLQHDVDQTIQRGTFGSLSVKSYLPIHTDYSEIDRIYSNIKHRIRVDIADALRDIKMVLKMLGHDPRLIEIKVINPTHRIEQKAPYTISNPVTHDITNNLKALSKDDKLTLFLEAILAKQITWGDLKTVFEQSSPVMNYLMSLHSQLSNAGDVRDKPLTDDLVKEDRYLDDLSNILLASQIVTRAAEDITGSSSAELPTRSPDLKCLLETLPVDQQQLVYEIAKLLKEREGTTITSVEPSASISSKGQNDNPIVQLLNGLTHINYDAIVQILFNKLQTTSERRDSFDENNEPKDSRYTSGKTENISPNLEHDMLGIFTDPEWQELEKTVPVDALRFIRDKLILEQEKLDELSMIKQQLYILRQAEHAAMLSYEAPISEEIQCPEGKGNSDVIICSTCGQEVTHLSRASSAPDTRSLGRLPSQSGTEGESIRLDFLPGSDLCLEHLTTSTSSRIPKASRENGPSYYGSVPNNTLQSHPVLAPDAANSAVTTLVTGNRSRYAEHLPIMGFAGGKINQKYRHLVIRNRERAAEIQERLGLLSVPRQRGSYPINYQYNSMNIPFAFAARTPRVIADDTSKLLSISMEVPMLTRGGKAHIVNLSGEADSFLQKQLHLSQTDYSSKQHMIRAKRASDAVQNVISHYARKFPAYTKLNWVIPNDPRDIFIRLYQNARELRERYEKRFQAKLLLETELFNRYRQTCTYVPGAGMSKHIQSGLPSHHPVKESLSLTNDLSISTHTPQATYVCNDSIAPDNVPIDGDSSQFRDCIGSMDGASVNVVQPVKASTELNIPMPSPRLLLSGIQESQSGKPGPNSNVYVPEYEKYNRQAHISSLATGSAITGKPIISTPSAQGNKPKYTILHSGIRDTHSARDDQLQLQLSGIHMSSRTVHGYDNNTGGKLSIQAKIHSQIDDSRLDELSKSAASFSESAGLTGTNNTTQALGSSSKTYGRLLSKPLKPIQSSTKHVDEPVNVSITSITDIFIGEEPKRSGSKEMSHITEVFTGGHRSRSIRKSAALAFRNNDARTEEKLSVGSRN</sequence>
<feature type="compositionally biased region" description="Polar residues" evidence="2">
    <location>
        <begin position="773"/>
        <end position="788"/>
    </location>
</feature>
<comment type="caution">
    <text evidence="3">The sequence shown here is derived from an EMBL/GenBank/DDBJ whole genome shotgun (WGS) entry which is preliminary data.</text>
</comment>
<organism evidence="3 4">
    <name type="scientific">Giardia intestinalis (strain ATCC 50581 / GS clone H7)</name>
    <name type="common">Giardia lamblia</name>
    <dbReference type="NCBI Taxonomy" id="598745"/>
    <lineage>
        <taxon>Eukaryota</taxon>
        <taxon>Metamonada</taxon>
        <taxon>Diplomonadida</taxon>
        <taxon>Hexamitidae</taxon>
        <taxon>Giardiinae</taxon>
        <taxon>Giardia</taxon>
    </lineage>
</organism>
<dbReference type="Proteomes" id="UP000002488">
    <property type="component" value="Unassembled WGS sequence"/>
</dbReference>
<feature type="region of interest" description="Disordered" evidence="2">
    <location>
        <begin position="1624"/>
        <end position="1648"/>
    </location>
</feature>
<feature type="compositionally biased region" description="Polar residues" evidence="2">
    <location>
        <begin position="982"/>
        <end position="991"/>
    </location>
</feature>
<proteinExistence type="predicted"/>
<accession>C6LRL7</accession>
<protein>
    <submittedName>
        <fullName evidence="3">Spindle pole protein, putative</fullName>
    </submittedName>
</protein>
<name>C6LRL7_GIAIB</name>
<feature type="region of interest" description="Disordered" evidence="2">
    <location>
        <begin position="2141"/>
        <end position="2160"/>
    </location>
</feature>
<feature type="coiled-coil region" evidence="1">
    <location>
        <begin position="543"/>
        <end position="570"/>
    </location>
</feature>
<feature type="compositionally biased region" description="Low complexity" evidence="2">
    <location>
        <begin position="1057"/>
        <end position="1068"/>
    </location>
</feature>
<evidence type="ECO:0000313" key="3">
    <source>
        <dbReference type="EMBL" id="EET01339.1"/>
    </source>
</evidence>
<gene>
    <name evidence="3" type="ORF">GL50581_1400</name>
</gene>